<organism evidence="1 2">
    <name type="scientific">Mesonia algae</name>
    <dbReference type="NCBI Taxonomy" id="213248"/>
    <lineage>
        <taxon>Bacteria</taxon>
        <taxon>Pseudomonadati</taxon>
        <taxon>Bacteroidota</taxon>
        <taxon>Flavobacteriia</taxon>
        <taxon>Flavobacteriales</taxon>
        <taxon>Flavobacteriaceae</taxon>
        <taxon>Mesonia</taxon>
    </lineage>
</organism>
<feature type="non-terminal residue" evidence="1">
    <location>
        <position position="118"/>
    </location>
</feature>
<dbReference type="RefSeq" id="WP_211307647.1">
    <property type="nucleotide sequence ID" value="NZ_QKYV01000003.1"/>
</dbReference>
<evidence type="ECO:0000313" key="1">
    <source>
        <dbReference type="EMBL" id="PZW41577.1"/>
    </source>
</evidence>
<evidence type="ECO:0008006" key="3">
    <source>
        <dbReference type="Google" id="ProtNLM"/>
    </source>
</evidence>
<proteinExistence type="predicted"/>
<sequence>MEPIVAPIRSYDYKIEMKEGKEVYEYRNDGNDLLNGLFIINVYEPDSTKYDIEIKENGLTRKTLKYDQSYSTFVNINLRKAGIFKEGYKHGLWKTTYENKLVKTENYNNGLMVGRYRV</sequence>
<dbReference type="AlphaFoldDB" id="A0A2W7IQ74"/>
<gene>
    <name evidence="1" type="ORF">LX95_01258</name>
</gene>
<reference evidence="1 2" key="1">
    <citation type="submission" date="2018-06" db="EMBL/GenBank/DDBJ databases">
        <title>Genomic Encyclopedia of Archaeal and Bacterial Type Strains, Phase II (KMG-II): from individual species to whole genera.</title>
        <authorList>
            <person name="Goeker M."/>
        </authorList>
    </citation>
    <scope>NUCLEOTIDE SEQUENCE [LARGE SCALE GENOMIC DNA]</scope>
    <source>
        <strain evidence="1 2">DSM 15361</strain>
    </source>
</reference>
<protein>
    <recommendedName>
        <fullName evidence="3">MORN repeat protein</fullName>
    </recommendedName>
</protein>
<accession>A0A2W7IQ74</accession>
<evidence type="ECO:0000313" key="2">
    <source>
        <dbReference type="Proteomes" id="UP000249542"/>
    </source>
</evidence>
<name>A0A2W7IQ74_9FLAO</name>
<keyword evidence="2" id="KW-1185">Reference proteome</keyword>
<dbReference type="SUPFAM" id="SSF82185">
    <property type="entry name" value="Histone H3 K4-specific methyltransferase SET7/9 N-terminal domain"/>
    <property type="match status" value="1"/>
</dbReference>
<comment type="caution">
    <text evidence="1">The sequence shown here is derived from an EMBL/GenBank/DDBJ whole genome shotgun (WGS) entry which is preliminary data.</text>
</comment>
<dbReference type="EMBL" id="QKYV01000003">
    <property type="protein sequence ID" value="PZW41577.1"/>
    <property type="molecule type" value="Genomic_DNA"/>
</dbReference>
<dbReference type="Proteomes" id="UP000249542">
    <property type="component" value="Unassembled WGS sequence"/>
</dbReference>